<dbReference type="EMBL" id="UZAF01016838">
    <property type="protein sequence ID" value="VDO34567.1"/>
    <property type="molecule type" value="Genomic_DNA"/>
</dbReference>
<evidence type="ECO:0000313" key="2">
    <source>
        <dbReference type="Proteomes" id="UP000268014"/>
    </source>
</evidence>
<reference evidence="1 2" key="1">
    <citation type="submission" date="2018-11" db="EMBL/GenBank/DDBJ databases">
        <authorList>
            <consortium name="Pathogen Informatics"/>
        </authorList>
    </citation>
    <scope>NUCLEOTIDE SEQUENCE [LARGE SCALE GENOMIC DNA]</scope>
    <source>
        <strain evidence="1 2">MHpl1</strain>
    </source>
</reference>
<dbReference type="AlphaFoldDB" id="A0A3P7VHI5"/>
<evidence type="ECO:0000313" key="1">
    <source>
        <dbReference type="EMBL" id="VDO34567.1"/>
    </source>
</evidence>
<keyword evidence="2" id="KW-1185">Reference proteome</keyword>
<sequence length="91" mass="10185">MSAMPKFVEWKGKNLDDTTVSLGDNLLQILLKELIVQLRWSTDYGSFSMRDNFVEAETFMGQAFALIWKRSGVIASQPANLTEKYCSSGSA</sequence>
<gene>
    <name evidence="1" type="ORF">HPLM_LOCUS8339</name>
</gene>
<organism evidence="1 2">
    <name type="scientific">Haemonchus placei</name>
    <name type="common">Barber's pole worm</name>
    <dbReference type="NCBI Taxonomy" id="6290"/>
    <lineage>
        <taxon>Eukaryota</taxon>
        <taxon>Metazoa</taxon>
        <taxon>Ecdysozoa</taxon>
        <taxon>Nematoda</taxon>
        <taxon>Chromadorea</taxon>
        <taxon>Rhabditida</taxon>
        <taxon>Rhabditina</taxon>
        <taxon>Rhabditomorpha</taxon>
        <taxon>Strongyloidea</taxon>
        <taxon>Trichostrongylidae</taxon>
        <taxon>Haemonchus</taxon>
    </lineage>
</organism>
<accession>A0A3P7VHI5</accession>
<name>A0A3P7VHI5_HAEPC</name>
<proteinExistence type="predicted"/>
<protein>
    <submittedName>
        <fullName evidence="1">Uncharacterized protein</fullName>
    </submittedName>
</protein>
<dbReference type="Proteomes" id="UP000268014">
    <property type="component" value="Unassembled WGS sequence"/>
</dbReference>